<dbReference type="Proteomes" id="UP000031599">
    <property type="component" value="Unassembled WGS sequence"/>
</dbReference>
<dbReference type="EMBL" id="JMCC02000006">
    <property type="protein sequence ID" value="KIG19046.1"/>
    <property type="molecule type" value="Genomic_DNA"/>
</dbReference>
<organism evidence="1 2">
    <name type="scientific">Enhygromyxa salina</name>
    <dbReference type="NCBI Taxonomy" id="215803"/>
    <lineage>
        <taxon>Bacteria</taxon>
        <taxon>Pseudomonadati</taxon>
        <taxon>Myxococcota</taxon>
        <taxon>Polyangia</taxon>
        <taxon>Nannocystales</taxon>
        <taxon>Nannocystaceae</taxon>
        <taxon>Enhygromyxa</taxon>
    </lineage>
</organism>
<reference evidence="1 2" key="1">
    <citation type="submission" date="2014-12" db="EMBL/GenBank/DDBJ databases">
        <title>Genome assembly of Enhygromyxa salina DSM 15201.</title>
        <authorList>
            <person name="Sharma G."/>
            <person name="Subramanian S."/>
        </authorList>
    </citation>
    <scope>NUCLEOTIDE SEQUENCE [LARGE SCALE GENOMIC DNA]</scope>
    <source>
        <strain evidence="1 2">DSM 15201</strain>
    </source>
</reference>
<protein>
    <submittedName>
        <fullName evidence="1">Uncharacterized protein</fullName>
    </submittedName>
</protein>
<gene>
    <name evidence="1" type="ORF">DB30_05950</name>
</gene>
<dbReference type="AlphaFoldDB" id="A0A0C2D7A9"/>
<evidence type="ECO:0000313" key="1">
    <source>
        <dbReference type="EMBL" id="KIG19046.1"/>
    </source>
</evidence>
<comment type="caution">
    <text evidence="1">The sequence shown here is derived from an EMBL/GenBank/DDBJ whole genome shotgun (WGS) entry which is preliminary data.</text>
</comment>
<name>A0A0C2D7A9_9BACT</name>
<sequence>MELMISRGELCSALQEIDEILADVEQVDLDEDEQHELLERRAFVLRSLGQLR</sequence>
<proteinExistence type="predicted"/>
<evidence type="ECO:0000313" key="2">
    <source>
        <dbReference type="Proteomes" id="UP000031599"/>
    </source>
</evidence>
<accession>A0A0C2D7A9</accession>